<sequence length="281" mass="30152">MNVLGRTAVSVAAALLAASGVAQAQPDFELVARPDVSFQALNPLRGEASPKAGVLWGDIRNPAATGTLVQFRDGFSSPPHIHNITYRAVVISGEVHNDDPEAAQLWMGPGSFWTQPAGETHVTSAQGEATKIFLEILEGPYLVRPKEEAFDNGERPVNIEARNVVWLDPSDVSWIDAPRDALGPQMAFLWGEPGDNGRNGTFLRLPAGFDGILSSAGDWLKAVVIEGIITHQRTDSKTRTRLEPGSYFGTPTDIDHALACDSSAGCLLYVSAKGKFAFSSR</sequence>
<organism evidence="2 3">
    <name type="scientific">Denitrobaculum tricleocarpae</name>
    <dbReference type="NCBI Taxonomy" id="2591009"/>
    <lineage>
        <taxon>Bacteria</taxon>
        <taxon>Pseudomonadati</taxon>
        <taxon>Pseudomonadota</taxon>
        <taxon>Alphaproteobacteria</taxon>
        <taxon>Rhodospirillales</taxon>
        <taxon>Rhodospirillaceae</taxon>
        <taxon>Denitrobaculum</taxon>
    </lineage>
</organism>
<proteinExistence type="predicted"/>
<keyword evidence="1" id="KW-0732">Signal</keyword>
<dbReference type="OrthoDB" id="287220at2"/>
<dbReference type="EMBL" id="VHSH01000003">
    <property type="protein sequence ID" value="TQV80418.1"/>
    <property type="molecule type" value="Genomic_DNA"/>
</dbReference>
<reference evidence="2 3" key="1">
    <citation type="submission" date="2019-06" db="EMBL/GenBank/DDBJ databases">
        <title>Whole genome sequence for Rhodospirillaceae sp. R148.</title>
        <authorList>
            <person name="Wang G."/>
        </authorList>
    </citation>
    <scope>NUCLEOTIDE SEQUENCE [LARGE SCALE GENOMIC DNA]</scope>
    <source>
        <strain evidence="2 3">R148</strain>
    </source>
</reference>
<gene>
    <name evidence="2" type="ORF">FKG95_09555</name>
</gene>
<dbReference type="Pfam" id="PF14499">
    <property type="entry name" value="DUF4437"/>
    <property type="match status" value="1"/>
</dbReference>
<dbReference type="Proteomes" id="UP000315252">
    <property type="component" value="Unassembled WGS sequence"/>
</dbReference>
<dbReference type="SUPFAM" id="SSF51182">
    <property type="entry name" value="RmlC-like cupins"/>
    <property type="match status" value="2"/>
</dbReference>
<dbReference type="CDD" id="cd06989">
    <property type="entry name" value="cupin_DRT102"/>
    <property type="match status" value="1"/>
</dbReference>
<feature type="signal peptide" evidence="1">
    <location>
        <begin position="1"/>
        <end position="24"/>
    </location>
</feature>
<keyword evidence="3" id="KW-1185">Reference proteome</keyword>
<dbReference type="AlphaFoldDB" id="A0A545TT73"/>
<evidence type="ECO:0000313" key="3">
    <source>
        <dbReference type="Proteomes" id="UP000315252"/>
    </source>
</evidence>
<dbReference type="InterPro" id="IPR011051">
    <property type="entry name" value="RmlC_Cupin_sf"/>
</dbReference>
<protein>
    <submittedName>
        <fullName evidence="2">DUF4437 domain-containing protein</fullName>
    </submittedName>
</protein>
<comment type="caution">
    <text evidence="2">The sequence shown here is derived from an EMBL/GenBank/DDBJ whole genome shotgun (WGS) entry which is preliminary data.</text>
</comment>
<evidence type="ECO:0000256" key="1">
    <source>
        <dbReference type="SAM" id="SignalP"/>
    </source>
</evidence>
<dbReference type="InterPro" id="IPR014710">
    <property type="entry name" value="RmlC-like_jellyroll"/>
</dbReference>
<dbReference type="InterPro" id="IPR028013">
    <property type="entry name" value="DUF4437"/>
</dbReference>
<accession>A0A545TT73</accession>
<name>A0A545TT73_9PROT</name>
<feature type="chain" id="PRO_5021772043" evidence="1">
    <location>
        <begin position="25"/>
        <end position="281"/>
    </location>
</feature>
<evidence type="ECO:0000313" key="2">
    <source>
        <dbReference type="EMBL" id="TQV80418.1"/>
    </source>
</evidence>
<dbReference type="Gene3D" id="2.60.120.10">
    <property type="entry name" value="Jelly Rolls"/>
    <property type="match status" value="2"/>
</dbReference>